<feature type="region of interest" description="Disordered" evidence="3">
    <location>
        <begin position="544"/>
        <end position="590"/>
    </location>
</feature>
<dbReference type="InterPro" id="IPR011990">
    <property type="entry name" value="TPR-like_helical_dom_sf"/>
</dbReference>
<dbReference type="Gene3D" id="1.25.40.10">
    <property type="entry name" value="Tetratricopeptide repeat domain"/>
    <property type="match status" value="4"/>
</dbReference>
<dbReference type="Pfam" id="PF13181">
    <property type="entry name" value="TPR_8"/>
    <property type="match status" value="1"/>
</dbReference>
<gene>
    <name evidence="4" type="ORF">CLODIP_2_CD10278</name>
</gene>
<feature type="repeat" description="TPR" evidence="2">
    <location>
        <begin position="230"/>
        <end position="263"/>
    </location>
</feature>
<dbReference type="GO" id="GO:0045842">
    <property type="term" value="P:positive regulation of mitotic metaphase/anaphase transition"/>
    <property type="evidence" value="ECO:0007669"/>
    <property type="project" value="TreeGrafter"/>
</dbReference>
<dbReference type="OrthoDB" id="308440at2759"/>
<proteinExistence type="predicted"/>
<evidence type="ECO:0008006" key="6">
    <source>
        <dbReference type="Google" id="ProtNLM"/>
    </source>
</evidence>
<dbReference type="GO" id="GO:0005680">
    <property type="term" value="C:anaphase-promoting complex"/>
    <property type="evidence" value="ECO:0007669"/>
    <property type="project" value="TreeGrafter"/>
</dbReference>
<reference evidence="4 5" key="1">
    <citation type="submission" date="2020-04" db="EMBL/GenBank/DDBJ databases">
        <authorList>
            <person name="Alioto T."/>
            <person name="Alioto T."/>
            <person name="Gomez Garrido J."/>
        </authorList>
    </citation>
    <scope>NUCLEOTIDE SEQUENCE [LARGE SCALE GENOMIC DNA]</scope>
</reference>
<evidence type="ECO:0000256" key="3">
    <source>
        <dbReference type="SAM" id="MobiDB-lite"/>
    </source>
</evidence>
<dbReference type="SMART" id="SM00028">
    <property type="entry name" value="TPR"/>
    <property type="match status" value="6"/>
</dbReference>
<dbReference type="EMBL" id="CADEPI010000360">
    <property type="protein sequence ID" value="CAB3384595.1"/>
    <property type="molecule type" value="Genomic_DNA"/>
</dbReference>
<dbReference type="PANTHER" id="PTHR12558:SF36">
    <property type="entry name" value="ANAPHASE-PROMOTING COMPLEX SUBUNIT 7"/>
    <property type="match status" value="1"/>
</dbReference>
<evidence type="ECO:0000313" key="5">
    <source>
        <dbReference type="Proteomes" id="UP000494165"/>
    </source>
</evidence>
<dbReference type="InterPro" id="IPR019734">
    <property type="entry name" value="TPR_rpt"/>
</dbReference>
<dbReference type="GO" id="GO:0051301">
    <property type="term" value="P:cell division"/>
    <property type="evidence" value="ECO:0007669"/>
    <property type="project" value="TreeGrafter"/>
</dbReference>
<evidence type="ECO:0000313" key="4">
    <source>
        <dbReference type="EMBL" id="CAB3384595.1"/>
    </source>
</evidence>
<accession>A0A8S1DUQ6</accession>
<name>A0A8S1DUQ6_9INSE</name>
<organism evidence="4 5">
    <name type="scientific">Cloeon dipterum</name>
    <dbReference type="NCBI Taxonomy" id="197152"/>
    <lineage>
        <taxon>Eukaryota</taxon>
        <taxon>Metazoa</taxon>
        <taxon>Ecdysozoa</taxon>
        <taxon>Arthropoda</taxon>
        <taxon>Hexapoda</taxon>
        <taxon>Insecta</taxon>
        <taxon>Pterygota</taxon>
        <taxon>Palaeoptera</taxon>
        <taxon>Ephemeroptera</taxon>
        <taxon>Pisciforma</taxon>
        <taxon>Baetidae</taxon>
        <taxon>Cloeon</taxon>
    </lineage>
</organism>
<feature type="repeat" description="TPR" evidence="2">
    <location>
        <begin position="490"/>
        <end position="523"/>
    </location>
</feature>
<dbReference type="Proteomes" id="UP000494165">
    <property type="component" value="Unassembled WGS sequence"/>
</dbReference>
<comment type="caution">
    <text evidence="4">The sequence shown here is derived from an EMBL/GenBank/DDBJ whole genome shotgun (WGS) entry which is preliminary data.</text>
</comment>
<dbReference type="PROSITE" id="PS50005">
    <property type="entry name" value="TPR"/>
    <property type="match status" value="3"/>
</dbReference>
<keyword evidence="5" id="KW-1185">Reference proteome</keyword>
<sequence length="590" mass="64332">MTGLAEQIKHLYDAKLYSNVVALCNIAVPACDNNPEVLGIPHQRAQTLVVYGDSLLRTGHPRKAESVLEKALLLRKCILKPKGATLGDYEVLLDVDIKYLIHECRVCQHDGAGAISILETVSAKARNPRVNMALGKLYAARGLERSAITAYKEVLKEAPLAIEAAEQLLRLGVSGAEVMTLMVNGYCRLRGLDWVQMWMRALGHLHQGEYSDVITALKSLDNKIILRGCSQLTLTIGRAYYLKGDYASAIDALQKVQIFDPTVSAGLDVRAHCLYREKRTKELEKLVAPLADSVSAPMVSPCNRSLLSEATLGVHGPEVWVAVGWYALARSQPVRANHLAARAKNLCLRDSSVEALLLRGAAQRQLKRLDAAIACYRDVLNVAPKMFEAYEGLINCYLAAPNRKREAFTLAATACRKLNHAPRALTLYAQVLMNEPGLTSKAKSALEKALNQDAHFLPAAYLLAEMLEKEHKYDHAIALLQRHIDATPNAKLHSMIGDLHSRVGNVDKALSHFTLALNFDPKNRVAQAGIDNIDCAGANPAGGASKPSPCFLSTPGADDADMSLDVEEAIDNSDTDELDEGEGANWPEIS</sequence>
<dbReference type="Pfam" id="PF13174">
    <property type="entry name" value="TPR_6"/>
    <property type="match status" value="1"/>
</dbReference>
<dbReference type="SUPFAM" id="SSF48452">
    <property type="entry name" value="TPR-like"/>
    <property type="match status" value="3"/>
</dbReference>
<keyword evidence="1 2" id="KW-0802">TPR repeat</keyword>
<evidence type="ECO:0000256" key="1">
    <source>
        <dbReference type="ARBA" id="ARBA00022803"/>
    </source>
</evidence>
<protein>
    <recommendedName>
        <fullName evidence="6">Anaphase-promoting complex subunit 7</fullName>
    </recommendedName>
</protein>
<dbReference type="GO" id="GO:0016567">
    <property type="term" value="P:protein ubiquitination"/>
    <property type="evidence" value="ECO:0007669"/>
    <property type="project" value="TreeGrafter"/>
</dbReference>
<feature type="repeat" description="TPR" evidence="2">
    <location>
        <begin position="353"/>
        <end position="386"/>
    </location>
</feature>
<evidence type="ECO:0000256" key="2">
    <source>
        <dbReference type="PROSITE-ProRule" id="PRU00339"/>
    </source>
</evidence>
<feature type="compositionally biased region" description="Acidic residues" evidence="3">
    <location>
        <begin position="558"/>
        <end position="582"/>
    </location>
</feature>
<dbReference type="PANTHER" id="PTHR12558">
    <property type="entry name" value="CELL DIVISION CYCLE 16,23,27"/>
    <property type="match status" value="1"/>
</dbReference>
<dbReference type="AlphaFoldDB" id="A0A8S1DUQ6"/>